<evidence type="ECO:0000256" key="1">
    <source>
        <dbReference type="SAM" id="MobiDB-lite"/>
    </source>
</evidence>
<accession>A0AAD7BPA9</accession>
<evidence type="ECO:0000313" key="3">
    <source>
        <dbReference type="Proteomes" id="UP001221142"/>
    </source>
</evidence>
<proteinExistence type="predicted"/>
<dbReference type="EMBL" id="JARKIF010000011">
    <property type="protein sequence ID" value="KAJ7626891.1"/>
    <property type="molecule type" value="Genomic_DNA"/>
</dbReference>
<name>A0AAD7BPA9_9AGAR</name>
<evidence type="ECO:0000313" key="2">
    <source>
        <dbReference type="EMBL" id="KAJ7626891.1"/>
    </source>
</evidence>
<dbReference type="AlphaFoldDB" id="A0AAD7BPA9"/>
<feature type="region of interest" description="Disordered" evidence="1">
    <location>
        <begin position="1"/>
        <end position="62"/>
    </location>
</feature>
<gene>
    <name evidence="2" type="ORF">FB45DRAFT_1029271</name>
</gene>
<organism evidence="2 3">
    <name type="scientific">Roridomyces roridus</name>
    <dbReference type="NCBI Taxonomy" id="1738132"/>
    <lineage>
        <taxon>Eukaryota</taxon>
        <taxon>Fungi</taxon>
        <taxon>Dikarya</taxon>
        <taxon>Basidiomycota</taxon>
        <taxon>Agaricomycotina</taxon>
        <taxon>Agaricomycetes</taxon>
        <taxon>Agaricomycetidae</taxon>
        <taxon>Agaricales</taxon>
        <taxon>Marasmiineae</taxon>
        <taxon>Mycenaceae</taxon>
        <taxon>Roridomyces</taxon>
    </lineage>
</organism>
<protein>
    <submittedName>
        <fullName evidence="2">Uncharacterized protein</fullName>
    </submittedName>
</protein>
<dbReference type="Proteomes" id="UP001221142">
    <property type="component" value="Unassembled WGS sequence"/>
</dbReference>
<feature type="compositionally biased region" description="Pro residues" evidence="1">
    <location>
        <begin position="38"/>
        <end position="48"/>
    </location>
</feature>
<keyword evidence="3" id="KW-1185">Reference proteome</keyword>
<sequence length="284" mass="31437">MSDTYDSNVRRPSPCDVGRFSAQLPTPPATPPTFRLCTPPPVCPPTPESLPDTTRRSKSPVPPIPACSMDYEQYATAITNELRDWAHAWLAGVGSNWLRHVELGLPLPRPNYPLPSSFPFGTSEIQQTFQWVHEYGGTNQIRHSYAVCLAFHGRTRGPGSSVAWKIVSGSFRFHLFPAKPRRGTDPMPYLSAGNIELGVFEIAGPIYDDDRRTLPFVLGAELVLDALLLSLALRQPVRLASYRFSLPPGTPRSRGSSSTMSGIQFFELRTPEEEVVKHLGARPL</sequence>
<reference evidence="2" key="1">
    <citation type="submission" date="2023-03" db="EMBL/GenBank/DDBJ databases">
        <title>Massive genome expansion in bonnet fungi (Mycena s.s.) driven by repeated elements and novel gene families across ecological guilds.</title>
        <authorList>
            <consortium name="Lawrence Berkeley National Laboratory"/>
            <person name="Harder C.B."/>
            <person name="Miyauchi S."/>
            <person name="Viragh M."/>
            <person name="Kuo A."/>
            <person name="Thoen E."/>
            <person name="Andreopoulos B."/>
            <person name="Lu D."/>
            <person name="Skrede I."/>
            <person name="Drula E."/>
            <person name="Henrissat B."/>
            <person name="Morin E."/>
            <person name="Kohler A."/>
            <person name="Barry K."/>
            <person name="LaButti K."/>
            <person name="Morin E."/>
            <person name="Salamov A."/>
            <person name="Lipzen A."/>
            <person name="Mereny Z."/>
            <person name="Hegedus B."/>
            <person name="Baldrian P."/>
            <person name="Stursova M."/>
            <person name="Weitz H."/>
            <person name="Taylor A."/>
            <person name="Grigoriev I.V."/>
            <person name="Nagy L.G."/>
            <person name="Martin F."/>
            <person name="Kauserud H."/>
        </authorList>
    </citation>
    <scope>NUCLEOTIDE SEQUENCE</scope>
    <source>
        <strain evidence="2">9284</strain>
    </source>
</reference>
<comment type="caution">
    <text evidence="2">The sequence shown here is derived from an EMBL/GenBank/DDBJ whole genome shotgun (WGS) entry which is preliminary data.</text>
</comment>